<comment type="similarity">
    <text evidence="2 9">Belongs to the CRISPR-associated endoribonuclease Cas2 protein family.</text>
</comment>
<dbReference type="GO" id="GO:0016787">
    <property type="term" value="F:hydrolase activity"/>
    <property type="evidence" value="ECO:0007669"/>
    <property type="project" value="UniProtKB-KW"/>
</dbReference>
<keyword evidence="5 9" id="KW-0255">Endonuclease</keyword>
<dbReference type="Pfam" id="PF09827">
    <property type="entry name" value="CRISPR_Cas2"/>
    <property type="match status" value="1"/>
</dbReference>
<dbReference type="NCBIfam" id="TIGR01573">
    <property type="entry name" value="cas2"/>
    <property type="match status" value="1"/>
</dbReference>
<dbReference type="GO" id="GO:0046872">
    <property type="term" value="F:metal ion binding"/>
    <property type="evidence" value="ECO:0007669"/>
    <property type="project" value="UniProtKB-UniRule"/>
</dbReference>
<dbReference type="EC" id="3.1.-.-" evidence="9"/>
<dbReference type="GO" id="GO:0043571">
    <property type="term" value="P:maintenance of CRISPR repeat elements"/>
    <property type="evidence" value="ECO:0007669"/>
    <property type="project" value="UniProtKB-UniRule"/>
</dbReference>
<dbReference type="EMBL" id="CP051481">
    <property type="protein sequence ID" value="QJG67265.1"/>
    <property type="molecule type" value="Genomic_DNA"/>
</dbReference>
<comment type="function">
    <text evidence="9">CRISPR (clustered regularly interspaced short palindromic repeat), is an adaptive immune system that provides protection against mobile genetic elements (viruses, transposable elements and conjugative plasmids). CRISPR clusters contain sequences complementary to antecedent mobile elements and target invading nucleic acids. CRISPR clusters are transcribed and processed into CRISPR RNA (crRNA). Functions as a ssRNA-specific endoribonuclease. Involved in the integration of spacer DNA into the CRISPR cassette.</text>
</comment>
<keyword evidence="8 9" id="KW-0051">Antiviral defense</keyword>
<keyword evidence="7 9" id="KW-0460">Magnesium</keyword>
<dbReference type="Proteomes" id="UP000501060">
    <property type="component" value="Chromosome"/>
</dbReference>
<evidence type="ECO:0000256" key="1">
    <source>
        <dbReference type="ARBA" id="ARBA00001946"/>
    </source>
</evidence>
<evidence type="ECO:0000256" key="8">
    <source>
        <dbReference type="ARBA" id="ARBA00023118"/>
    </source>
</evidence>
<comment type="subunit">
    <text evidence="9">Homodimer, forms a heterotetramer with a Cas1 homodimer.</text>
</comment>
<evidence type="ECO:0000256" key="3">
    <source>
        <dbReference type="ARBA" id="ARBA00022722"/>
    </source>
</evidence>
<dbReference type="InterPro" id="IPR021127">
    <property type="entry name" value="CRISPR_associated_Cas2"/>
</dbReference>
<evidence type="ECO:0000313" key="10">
    <source>
        <dbReference type="EMBL" id="QJG67265.1"/>
    </source>
</evidence>
<reference evidence="10 11" key="1">
    <citation type="submission" date="2020-04" db="EMBL/GenBank/DDBJ databases">
        <title>Novel Mycoplasma species detected in Phocoena phocoena (harbor porpoise) from the USA.</title>
        <authorList>
            <person name="Volokhov D.V."/>
        </authorList>
    </citation>
    <scope>NUCLEOTIDE SEQUENCE [LARGE SCALE GENOMIC DNA]</scope>
    <source>
        <strain evidence="10 11">Phocoena C-264-GEN</strain>
    </source>
</reference>
<dbReference type="GO" id="GO:0051607">
    <property type="term" value="P:defense response to virus"/>
    <property type="evidence" value="ECO:0007669"/>
    <property type="project" value="UniProtKB-UniRule"/>
</dbReference>
<evidence type="ECO:0000256" key="4">
    <source>
        <dbReference type="ARBA" id="ARBA00022723"/>
    </source>
</evidence>
<evidence type="ECO:0000256" key="9">
    <source>
        <dbReference type="HAMAP-Rule" id="MF_01471"/>
    </source>
</evidence>
<dbReference type="AlphaFoldDB" id="A0A858U7P1"/>
<dbReference type="GO" id="GO:0004521">
    <property type="term" value="F:RNA endonuclease activity"/>
    <property type="evidence" value="ECO:0007669"/>
    <property type="project" value="InterPro"/>
</dbReference>
<proteinExistence type="inferred from homology"/>
<dbReference type="InterPro" id="IPR019199">
    <property type="entry name" value="Virulence_VapD/CRISPR_Cas2"/>
</dbReference>
<comment type="cofactor">
    <cofactor evidence="1 9">
        <name>Mg(2+)</name>
        <dbReference type="ChEBI" id="CHEBI:18420"/>
    </cofactor>
</comment>
<dbReference type="HAMAP" id="MF_01471">
    <property type="entry name" value="Cas2"/>
    <property type="match status" value="1"/>
</dbReference>
<accession>A0A858U7P1</accession>
<evidence type="ECO:0000256" key="6">
    <source>
        <dbReference type="ARBA" id="ARBA00022801"/>
    </source>
</evidence>
<keyword evidence="4 9" id="KW-0479">Metal-binding</keyword>
<evidence type="ECO:0000256" key="5">
    <source>
        <dbReference type="ARBA" id="ARBA00022759"/>
    </source>
</evidence>
<sequence>MVKFVNRYMRIIVMYDIQMETNIGNKEYLLWRKKLINLGYIMMQYSIYSKCISAHTQYEYERQKLLNVMPKKSNIRIMLITENQYQKIEILNGEKSLNEFYNDNIRYVSL</sequence>
<feature type="binding site" evidence="9">
    <location>
        <position position="16"/>
    </location>
    <ligand>
        <name>Mg(2+)</name>
        <dbReference type="ChEBI" id="CHEBI:18420"/>
        <note>catalytic</note>
    </ligand>
</feature>
<evidence type="ECO:0000313" key="11">
    <source>
        <dbReference type="Proteomes" id="UP000501060"/>
    </source>
</evidence>
<organism evidence="10 11">
    <name type="scientific">Mycoplasma phocoenae</name>
    <dbReference type="NCBI Taxonomy" id="754517"/>
    <lineage>
        <taxon>Bacteria</taxon>
        <taxon>Bacillati</taxon>
        <taxon>Mycoplasmatota</taxon>
        <taxon>Mollicutes</taxon>
        <taxon>Mycoplasmataceae</taxon>
        <taxon>Mycoplasma</taxon>
    </lineage>
</organism>
<keyword evidence="3 9" id="KW-0540">Nuclease</keyword>
<dbReference type="KEGG" id="mphe:HGG69_00605"/>
<keyword evidence="11" id="KW-1185">Reference proteome</keyword>
<name>A0A858U7P1_9MOLU</name>
<protein>
    <recommendedName>
        <fullName evidence="9">CRISPR-associated endoribonuclease Cas2</fullName>
        <ecNumber evidence="9">3.1.-.-</ecNumber>
    </recommendedName>
</protein>
<evidence type="ECO:0000256" key="7">
    <source>
        <dbReference type="ARBA" id="ARBA00022842"/>
    </source>
</evidence>
<dbReference type="Gene3D" id="3.30.70.240">
    <property type="match status" value="1"/>
</dbReference>
<evidence type="ECO:0000256" key="2">
    <source>
        <dbReference type="ARBA" id="ARBA00009959"/>
    </source>
</evidence>
<dbReference type="SUPFAM" id="SSF143430">
    <property type="entry name" value="TTP0101/SSO1404-like"/>
    <property type="match status" value="1"/>
</dbReference>
<keyword evidence="6 9" id="KW-0378">Hydrolase</keyword>
<gene>
    <name evidence="9 10" type="primary">cas2</name>
    <name evidence="10" type="ORF">HGG69_00605</name>
</gene>